<evidence type="ECO:0000256" key="2">
    <source>
        <dbReference type="ARBA" id="ARBA00010488"/>
    </source>
</evidence>
<evidence type="ECO:0000256" key="5">
    <source>
        <dbReference type="ARBA" id="ARBA00022944"/>
    </source>
</evidence>
<protein>
    <recommendedName>
        <fullName evidence="9">CDP-glycerol--glycerophosphate glycerophosphotransferase</fullName>
    </recommendedName>
</protein>
<dbReference type="Gene3D" id="3.40.50.11820">
    <property type="match status" value="1"/>
</dbReference>
<dbReference type="GO" id="GO:0047355">
    <property type="term" value="F:CDP-glycerol glycerophosphotransferase activity"/>
    <property type="evidence" value="ECO:0007669"/>
    <property type="project" value="InterPro"/>
</dbReference>
<evidence type="ECO:0008006" key="9">
    <source>
        <dbReference type="Google" id="ProtNLM"/>
    </source>
</evidence>
<dbReference type="PANTHER" id="PTHR37316">
    <property type="entry name" value="TEICHOIC ACID GLYCEROL-PHOSPHATE PRIMASE"/>
    <property type="match status" value="1"/>
</dbReference>
<name>A0A2K4FAJ1_9STAP</name>
<proteinExistence type="inferred from homology"/>
<dbReference type="SUPFAM" id="SSF53756">
    <property type="entry name" value="UDP-Glycosyltransferase/glycogen phosphorylase"/>
    <property type="match status" value="1"/>
</dbReference>
<accession>A0A2K4FAJ1</accession>
<keyword evidence="8" id="KW-1185">Reference proteome</keyword>
<dbReference type="Pfam" id="PF04464">
    <property type="entry name" value="Glyphos_transf"/>
    <property type="match status" value="1"/>
</dbReference>
<keyword evidence="3" id="KW-1003">Cell membrane</keyword>
<dbReference type="OrthoDB" id="9811865at2"/>
<keyword evidence="4" id="KW-0808">Transferase</keyword>
<organism evidence="7 8">
    <name type="scientific">Staphylococcus argensis</name>
    <dbReference type="NCBI Taxonomy" id="1607738"/>
    <lineage>
        <taxon>Bacteria</taxon>
        <taxon>Bacillati</taxon>
        <taxon>Bacillota</taxon>
        <taxon>Bacilli</taxon>
        <taxon>Bacillales</taxon>
        <taxon>Staphylococcaceae</taxon>
        <taxon>Staphylococcus</taxon>
    </lineage>
</organism>
<dbReference type="AlphaFoldDB" id="A0A2K4FAJ1"/>
<comment type="caution">
    <text evidence="7">The sequence shown here is derived from an EMBL/GenBank/DDBJ whole genome shotgun (WGS) entry which is preliminary data.</text>
</comment>
<evidence type="ECO:0000256" key="1">
    <source>
        <dbReference type="ARBA" id="ARBA00004202"/>
    </source>
</evidence>
<evidence type="ECO:0000256" key="6">
    <source>
        <dbReference type="ARBA" id="ARBA00023136"/>
    </source>
</evidence>
<evidence type="ECO:0000256" key="4">
    <source>
        <dbReference type="ARBA" id="ARBA00022679"/>
    </source>
</evidence>
<dbReference type="Proteomes" id="UP000242712">
    <property type="component" value="Unassembled WGS sequence"/>
</dbReference>
<evidence type="ECO:0000313" key="7">
    <source>
        <dbReference type="EMBL" id="POA08372.1"/>
    </source>
</evidence>
<dbReference type="RefSeq" id="WP_103372159.1">
    <property type="nucleotide sequence ID" value="NZ_CBCRVO010000002.1"/>
</dbReference>
<keyword evidence="5" id="KW-0777">Teichoic acid biosynthesis</keyword>
<keyword evidence="6" id="KW-0472">Membrane</keyword>
<evidence type="ECO:0000256" key="3">
    <source>
        <dbReference type="ARBA" id="ARBA00022475"/>
    </source>
</evidence>
<evidence type="ECO:0000313" key="8">
    <source>
        <dbReference type="Proteomes" id="UP000242712"/>
    </source>
</evidence>
<gene>
    <name evidence="7" type="ORF">CD039_09820</name>
</gene>
<dbReference type="GeneID" id="98298644"/>
<dbReference type="PANTHER" id="PTHR37316:SF3">
    <property type="entry name" value="TEICHOIC ACID GLYCEROL-PHOSPHATE TRANSFERASE"/>
    <property type="match status" value="1"/>
</dbReference>
<dbReference type="Gene3D" id="3.40.50.12580">
    <property type="match status" value="1"/>
</dbReference>
<dbReference type="InterPro" id="IPR007554">
    <property type="entry name" value="Glycerophosphate_synth"/>
</dbReference>
<dbReference type="InterPro" id="IPR043149">
    <property type="entry name" value="TagF_N"/>
</dbReference>
<reference evidence="7 8" key="1">
    <citation type="submission" date="2017-08" db="EMBL/GenBank/DDBJ databases">
        <title>Draft genome sequences of 64 type strains of genus Staph aureus.</title>
        <authorList>
            <person name="Cole K."/>
            <person name="Golubchik T."/>
            <person name="Russell J."/>
            <person name="Foster D."/>
            <person name="Llewelyn M."/>
            <person name="Wilson D."/>
            <person name="Crook D."/>
            <person name="Paul J."/>
        </authorList>
    </citation>
    <scope>NUCLEOTIDE SEQUENCE [LARGE SCALE GENOMIC DNA]</scope>
    <source>
        <strain evidence="7 8">DSM 29875</strain>
    </source>
</reference>
<comment type="subcellular location">
    <subcellularLocation>
        <location evidence="1">Cell membrane</location>
        <topology evidence="1">Peripheral membrane protein</topology>
    </subcellularLocation>
</comment>
<sequence length="578" mass="67548">MSIKSKITNYRNNRGLYKYVNMRRHKRIKKDYVLLESMHGGAVTGQIYYLIPEIQDILRNSKVFVVSQNPEEDAQFLKKRGLSHFKIVKHMSLQYFELLATAQYLINDTTFYPFFNKREGQQYFIIWHGTPLKKMGKDTAHIFDLANVQRNFYMADQVIVSNDYSKEIMAGAYNLNHVYNGDMIVGPMPRNSVFYEKQLRESIRRDLDIEDKKVLCYMPTWRGQIGDVSDARQLETMLLYLNQHLDADTVLYVKLHHLVKRQLKMNYSNIKFVPDTYEIYEFLTATDGLITDYSSVMFDYLNMDKPIILYLYDLAEYQRERGLYQSPSDYPFTTAYSLSELAEAIRNIDSEVHYTDIKEKMVPYDNREGAKEIAQLMIDGSTTKNIKSYRLEDKKPNIAIHLDSNNVEEVLGKMQLLESASAQFILYFDRETISVEQFPQLMSMPDNVTFYPTLGNMNGNFLDRLVMKKSQLKKVMKNKMRRLNNEEQTRIFGDIAIDYLVTYVASESSTLLPAVKDRGKTAVWLSAHLSQVQSKSILNKMNLSKIDYIITENQDSANHFSKIAQPQFMTESEFLRQF</sequence>
<dbReference type="GO" id="GO:0019350">
    <property type="term" value="P:teichoic acid biosynthetic process"/>
    <property type="evidence" value="ECO:0007669"/>
    <property type="project" value="UniProtKB-KW"/>
</dbReference>
<dbReference type="GO" id="GO:0005886">
    <property type="term" value="C:plasma membrane"/>
    <property type="evidence" value="ECO:0007669"/>
    <property type="project" value="UniProtKB-SubCell"/>
</dbReference>
<dbReference type="InterPro" id="IPR043148">
    <property type="entry name" value="TagF_C"/>
</dbReference>
<dbReference type="EMBL" id="PPPX01000016">
    <property type="protein sequence ID" value="POA08372.1"/>
    <property type="molecule type" value="Genomic_DNA"/>
</dbReference>
<dbReference type="InterPro" id="IPR051612">
    <property type="entry name" value="Teichoic_Acid_Biosynth"/>
</dbReference>
<comment type="similarity">
    <text evidence="2">Belongs to the CDP-glycerol glycerophosphotransferase family.</text>
</comment>